<dbReference type="InterPro" id="IPR027791">
    <property type="entry name" value="Galactosyl_T_C"/>
</dbReference>
<dbReference type="Pfam" id="PF02709">
    <property type="entry name" value="Glyco_transf_7C"/>
    <property type="match status" value="1"/>
</dbReference>
<dbReference type="Gene3D" id="3.40.50.11340">
    <property type="match status" value="1"/>
</dbReference>
<comment type="caution">
    <text evidence="3">The sequence shown here is derived from an EMBL/GenBank/DDBJ whole genome shotgun (WGS) entry which is preliminary data.</text>
</comment>
<accession>A0A9Q2WHJ9</accession>
<dbReference type="AlphaFoldDB" id="A0A9Q2WHJ9"/>
<keyword evidence="1" id="KW-0808">Transferase</keyword>
<dbReference type="EMBL" id="JAANEY010000001">
    <property type="protein sequence ID" value="MBT8550352.1"/>
    <property type="molecule type" value="Genomic_DNA"/>
</dbReference>
<dbReference type="Gene3D" id="3.40.50.11350">
    <property type="match status" value="1"/>
</dbReference>
<evidence type="ECO:0000256" key="1">
    <source>
        <dbReference type="ARBA" id="ARBA00022679"/>
    </source>
</evidence>
<reference evidence="3" key="1">
    <citation type="journal article" date="2021" name="Genome Biol. Evol.">
        <title>Continental-Scale Gene Flow Prevents Allopatric Divergence of Pelagic Freshwater Bacteria.</title>
        <authorList>
            <person name="Hoetzinger M."/>
            <person name="Pitt A."/>
            <person name="Huemer A."/>
            <person name="Hahn M.W."/>
        </authorList>
    </citation>
    <scope>NUCLEOTIDE SEQUENCE</scope>
    <source>
        <strain evidence="3">SM1-W8</strain>
    </source>
</reference>
<dbReference type="Proteomes" id="UP000783102">
    <property type="component" value="Unassembled WGS sequence"/>
</dbReference>
<proteinExistence type="predicted"/>
<dbReference type="Gene3D" id="3.90.550.10">
    <property type="entry name" value="Spore Coat Polysaccharide Biosynthesis Protein SpsA, Chain A"/>
    <property type="match status" value="1"/>
</dbReference>
<name>A0A9Q2WHJ9_9BURK</name>
<evidence type="ECO:0000259" key="2">
    <source>
        <dbReference type="Pfam" id="PF02709"/>
    </source>
</evidence>
<organism evidence="3 4">
    <name type="scientific">Polynucleobacter paneuropaeus</name>
    <dbReference type="NCBI Taxonomy" id="2527775"/>
    <lineage>
        <taxon>Bacteria</taxon>
        <taxon>Pseudomonadati</taxon>
        <taxon>Pseudomonadota</taxon>
        <taxon>Betaproteobacteria</taxon>
        <taxon>Burkholderiales</taxon>
        <taxon>Burkholderiaceae</taxon>
        <taxon>Polynucleobacter</taxon>
    </lineage>
</organism>
<sequence length="802" mass="92624">MPDNFYNILNQILRSERAADSVMKAKLISKAYQEIDQSLELLKRDRLNLLGKVLSSLNLNSLLKKEDLFNLLPLDMPIDDYKNKTLRHGITLVNCVMNRNEHLPKVLPSWIACEEITEIVIVDWSSREPVLDYLFYMNLLHPKVKVLRVNNQQKWVLSYAFNAGFRFASCKKIVKADVDIVINPDFFKKNVLKPNSFLSGHYKIADPGQEHINGFFYIDQMDLMAVNGFNEFITTYGWDDDDIYARLSAAGVKRELIDPKTIWHIPHGDELRLGDQGGLEKNDSTELVQDLTASINYKIRFNRFLANTMPEWNQGKGALPINIKLTSDQYFECEQVAAPIIPVPAEILDDARHYATLELVSWKKGPQFLLLNKVELDHILDKRLDDLSKWDVGVLIANRANKGKIFSERAILIELECFFEEEEFLQLAELLNIYAVKNNCIILLDHLQSQCVEMLVRYDHISLNKFQDLKSHMPYYEPDFIGDKEKQFTQFPCAFIKLREWGKAILISGLKKEVENFPTSKHSLKKPKLYIDMVHGLGNRLRAFGSAASIAKKTDRELVAIWQPDDHCDCKMADIFECEFDVIEKSFHQHAECLVFNYMENEGGIKNKIIDQDHSDIYLRSAFVFNSPHTNWDSECKELRALRPTKEILEMIKSVEFSGSLGVHVRMQGADISQASSYDLPENNWSIEDHRLILENRNKSNYQRFLEEIDANWSHHLTKGIYLAADNESTYKAFKEKFGSKVIFFPRNKFDRSSEQIKSAYVDAYLLSKSQIILGSNWSSFSELAIRLSEEKVSIKYAGVDF</sequence>
<protein>
    <recommendedName>
        <fullName evidence="2">Galactosyltransferase C-terminal domain-containing protein</fullName>
    </recommendedName>
</protein>
<dbReference type="GO" id="GO:0016740">
    <property type="term" value="F:transferase activity"/>
    <property type="evidence" value="ECO:0007669"/>
    <property type="project" value="UniProtKB-KW"/>
</dbReference>
<dbReference type="PANTHER" id="PTHR40743:SF1">
    <property type="entry name" value="POSSIBLE GLYCOSYLTRANSFERASE"/>
    <property type="match status" value="1"/>
</dbReference>
<evidence type="ECO:0000313" key="4">
    <source>
        <dbReference type="Proteomes" id="UP000783102"/>
    </source>
</evidence>
<dbReference type="PANTHER" id="PTHR40743">
    <property type="entry name" value="NUCLEOTIDE-DIPHOSPHO-SUGAR TRANSFERASE CONTAINING PROTEIN"/>
    <property type="match status" value="1"/>
</dbReference>
<evidence type="ECO:0000313" key="3">
    <source>
        <dbReference type="EMBL" id="MBT8550352.1"/>
    </source>
</evidence>
<dbReference type="SUPFAM" id="SSF53448">
    <property type="entry name" value="Nucleotide-diphospho-sugar transferases"/>
    <property type="match status" value="1"/>
</dbReference>
<feature type="domain" description="Galactosyltransferase C-terminal" evidence="2">
    <location>
        <begin position="201"/>
        <end position="262"/>
    </location>
</feature>
<gene>
    <name evidence="3" type="ORF">G6731_00035</name>
</gene>
<dbReference type="InterPro" id="IPR029044">
    <property type="entry name" value="Nucleotide-diphossugar_trans"/>
</dbReference>